<comment type="subunit">
    <text evidence="9">The complex comprises the extracytoplasmic solute receptor protein and the two transmembrane proteins.</text>
</comment>
<evidence type="ECO:0000313" key="11">
    <source>
        <dbReference type="EMBL" id="QHJ01425.1"/>
    </source>
</evidence>
<protein>
    <recommendedName>
        <fullName evidence="9">TRAP transporter small permease protein</fullName>
    </recommendedName>
</protein>
<sequence>MFTSVAGLFVVVAIVFFQVFGRYVLNSSPTWTESLALVLVLYITLIGAAVGVRDAGHIGMESLLVLVPEKIRNRIELLIHALVILFGAAMVWNGSVLGHSVASYLIPNLGLPEAVRYLPLVISGVLIISFSIEHIIALVQGKQVEPSWH</sequence>
<evidence type="ECO:0000256" key="9">
    <source>
        <dbReference type="RuleBase" id="RU369079"/>
    </source>
</evidence>
<dbReference type="InterPro" id="IPR007387">
    <property type="entry name" value="TRAP_DctQ"/>
</dbReference>
<gene>
    <name evidence="11" type="ORF">GT347_05850</name>
</gene>
<keyword evidence="12" id="KW-1185">Reference proteome</keyword>
<evidence type="ECO:0000313" key="12">
    <source>
        <dbReference type="Proteomes" id="UP000464787"/>
    </source>
</evidence>
<keyword evidence="3" id="KW-1003">Cell membrane</keyword>
<dbReference type="GO" id="GO:0022857">
    <property type="term" value="F:transmembrane transporter activity"/>
    <property type="evidence" value="ECO:0007669"/>
    <property type="project" value="UniProtKB-UniRule"/>
</dbReference>
<dbReference type="Proteomes" id="UP000464787">
    <property type="component" value="Chromosome"/>
</dbReference>
<feature type="transmembrane region" description="Helical" evidence="9">
    <location>
        <begin position="77"/>
        <end position="97"/>
    </location>
</feature>
<keyword evidence="6 9" id="KW-1133">Transmembrane helix</keyword>
<organism evidence="11 12">
    <name type="scientific">Xylophilus rhododendri</name>
    <dbReference type="NCBI Taxonomy" id="2697032"/>
    <lineage>
        <taxon>Bacteria</taxon>
        <taxon>Pseudomonadati</taxon>
        <taxon>Pseudomonadota</taxon>
        <taxon>Betaproteobacteria</taxon>
        <taxon>Burkholderiales</taxon>
        <taxon>Xylophilus</taxon>
    </lineage>
</organism>
<proteinExistence type="inferred from homology"/>
<keyword evidence="7 9" id="KW-0472">Membrane</keyword>
<evidence type="ECO:0000259" key="10">
    <source>
        <dbReference type="Pfam" id="PF04290"/>
    </source>
</evidence>
<dbReference type="KEGG" id="xyk:GT347_05850"/>
<dbReference type="PANTHER" id="PTHR35011:SF11">
    <property type="entry name" value="TRAP TRANSPORTER SMALL PERMEASE PROTEIN"/>
    <property type="match status" value="1"/>
</dbReference>
<evidence type="ECO:0000256" key="8">
    <source>
        <dbReference type="ARBA" id="ARBA00038436"/>
    </source>
</evidence>
<accession>A0A857JBN6</accession>
<evidence type="ECO:0000256" key="5">
    <source>
        <dbReference type="ARBA" id="ARBA00022692"/>
    </source>
</evidence>
<dbReference type="GO" id="GO:0005886">
    <property type="term" value="C:plasma membrane"/>
    <property type="evidence" value="ECO:0007669"/>
    <property type="project" value="UniProtKB-SubCell"/>
</dbReference>
<keyword evidence="2 9" id="KW-0813">Transport</keyword>
<evidence type="ECO:0000256" key="2">
    <source>
        <dbReference type="ARBA" id="ARBA00022448"/>
    </source>
</evidence>
<name>A0A857JBN6_9BURK</name>
<evidence type="ECO:0000256" key="1">
    <source>
        <dbReference type="ARBA" id="ARBA00004429"/>
    </source>
</evidence>
<keyword evidence="5 9" id="KW-0812">Transmembrane</keyword>
<evidence type="ECO:0000256" key="6">
    <source>
        <dbReference type="ARBA" id="ARBA00022989"/>
    </source>
</evidence>
<feature type="domain" description="Tripartite ATP-independent periplasmic transporters DctQ component" evidence="10">
    <location>
        <begin position="12"/>
        <end position="140"/>
    </location>
</feature>
<dbReference type="EMBL" id="CP047650">
    <property type="protein sequence ID" value="QHJ01425.1"/>
    <property type="molecule type" value="Genomic_DNA"/>
</dbReference>
<comment type="function">
    <text evidence="9">Part of the tripartite ATP-independent periplasmic (TRAP) transport system.</text>
</comment>
<feature type="transmembrane region" description="Helical" evidence="9">
    <location>
        <begin position="37"/>
        <end position="56"/>
    </location>
</feature>
<comment type="subcellular location">
    <subcellularLocation>
        <location evidence="1 9">Cell inner membrane</location>
        <topology evidence="1 9">Multi-pass membrane protein</topology>
    </subcellularLocation>
</comment>
<dbReference type="PANTHER" id="PTHR35011">
    <property type="entry name" value="2,3-DIKETO-L-GULONATE TRAP TRANSPORTER SMALL PERMEASE PROTEIN YIAM"/>
    <property type="match status" value="1"/>
</dbReference>
<dbReference type="InterPro" id="IPR055348">
    <property type="entry name" value="DctQ"/>
</dbReference>
<keyword evidence="4 9" id="KW-0997">Cell inner membrane</keyword>
<comment type="caution">
    <text evidence="9">Lacks conserved residue(s) required for the propagation of feature annotation.</text>
</comment>
<reference evidence="11 12" key="1">
    <citation type="submission" date="2020-01" db="EMBL/GenBank/DDBJ databases">
        <title>Genome sequencing of strain KACC 21265.</title>
        <authorList>
            <person name="Heo J."/>
            <person name="Kim S.-J."/>
            <person name="Kim J.-S."/>
            <person name="Hong S.-B."/>
            <person name="Kwon S.-W."/>
        </authorList>
    </citation>
    <scope>NUCLEOTIDE SEQUENCE [LARGE SCALE GENOMIC DNA]</scope>
    <source>
        <strain evidence="11 12">KACC 21265</strain>
    </source>
</reference>
<comment type="similarity">
    <text evidence="8 9">Belongs to the TRAP transporter small permease family.</text>
</comment>
<evidence type="ECO:0000256" key="3">
    <source>
        <dbReference type="ARBA" id="ARBA00022475"/>
    </source>
</evidence>
<dbReference type="GO" id="GO:0015740">
    <property type="term" value="P:C4-dicarboxylate transport"/>
    <property type="evidence" value="ECO:0007669"/>
    <property type="project" value="TreeGrafter"/>
</dbReference>
<dbReference type="AlphaFoldDB" id="A0A857JBN6"/>
<evidence type="ECO:0000256" key="7">
    <source>
        <dbReference type="ARBA" id="ARBA00023136"/>
    </source>
</evidence>
<dbReference type="Pfam" id="PF04290">
    <property type="entry name" value="DctQ"/>
    <property type="match status" value="1"/>
</dbReference>
<feature type="transmembrane region" description="Helical" evidence="9">
    <location>
        <begin position="117"/>
        <end position="139"/>
    </location>
</feature>
<evidence type="ECO:0000256" key="4">
    <source>
        <dbReference type="ARBA" id="ARBA00022519"/>
    </source>
</evidence>